<dbReference type="EMBL" id="CACSLK010023397">
    <property type="protein sequence ID" value="CAA0822535.1"/>
    <property type="molecule type" value="Genomic_DNA"/>
</dbReference>
<accession>A0A9N7RA56</accession>
<dbReference type="PANTHER" id="PTHR40891:SF1">
    <property type="entry name" value="DUF295 DOMAIN-CONTAINING PROTEIN"/>
    <property type="match status" value="1"/>
</dbReference>
<sequence>MECRFLLNPNDVDQTGHPRLLVSHGKNLKNHALYNVLKNQHVDLNIPEVVSKLVFFTSYGNRPILIDLHNDPRHSIQDCGCCLLNITFGQTIRIPHKWIFNYNTFFECVLCGPPTEPDYHLIILLTVCLDGACGDGGALHVAREAECNQGLYSRVVDDGEMLVVRAVVQRYRDLFENVAYFKVSRIIMGNENKEYVEELMSIGNRALFLGKNGSTTCFADGSSSGVRRNSIYYYWDDRNLYVYDFEDRSTTPLRPCPVKAPARATSRREWNSDLTGRHISYSGENEHRNVILD</sequence>
<protein>
    <recommendedName>
        <fullName evidence="1">KIB1-4 beta-propeller domain-containing protein</fullName>
    </recommendedName>
</protein>
<gene>
    <name evidence="2" type="ORF">SHERM_20006</name>
</gene>
<comment type="caution">
    <text evidence="2">The sequence shown here is derived from an EMBL/GenBank/DDBJ whole genome shotgun (WGS) entry which is preliminary data.</text>
</comment>
<name>A0A9N7RA56_STRHE</name>
<feature type="domain" description="KIB1-4 beta-propeller" evidence="1">
    <location>
        <begin position="155"/>
        <end position="244"/>
    </location>
</feature>
<dbReference type="Proteomes" id="UP001153555">
    <property type="component" value="Unassembled WGS sequence"/>
</dbReference>
<dbReference type="OrthoDB" id="907591at2759"/>
<proteinExistence type="predicted"/>
<organism evidence="2 3">
    <name type="scientific">Striga hermonthica</name>
    <name type="common">Purple witchweed</name>
    <name type="synonym">Buchnera hermonthica</name>
    <dbReference type="NCBI Taxonomy" id="68872"/>
    <lineage>
        <taxon>Eukaryota</taxon>
        <taxon>Viridiplantae</taxon>
        <taxon>Streptophyta</taxon>
        <taxon>Embryophyta</taxon>
        <taxon>Tracheophyta</taxon>
        <taxon>Spermatophyta</taxon>
        <taxon>Magnoliopsida</taxon>
        <taxon>eudicotyledons</taxon>
        <taxon>Gunneridae</taxon>
        <taxon>Pentapetalae</taxon>
        <taxon>asterids</taxon>
        <taxon>lamiids</taxon>
        <taxon>Lamiales</taxon>
        <taxon>Orobanchaceae</taxon>
        <taxon>Buchnereae</taxon>
        <taxon>Striga</taxon>
    </lineage>
</organism>
<dbReference type="AlphaFoldDB" id="A0A9N7RA56"/>
<reference evidence="2" key="1">
    <citation type="submission" date="2019-12" db="EMBL/GenBank/DDBJ databases">
        <authorList>
            <person name="Scholes J."/>
        </authorList>
    </citation>
    <scope>NUCLEOTIDE SEQUENCE</scope>
</reference>
<dbReference type="InterPro" id="IPR005174">
    <property type="entry name" value="KIB1-4_b-propeller"/>
</dbReference>
<evidence type="ECO:0000313" key="2">
    <source>
        <dbReference type="EMBL" id="CAA0822535.1"/>
    </source>
</evidence>
<keyword evidence="3" id="KW-1185">Reference proteome</keyword>
<evidence type="ECO:0000259" key="1">
    <source>
        <dbReference type="Pfam" id="PF03478"/>
    </source>
</evidence>
<dbReference type="Pfam" id="PF03478">
    <property type="entry name" value="Beta-prop_KIB1-4"/>
    <property type="match status" value="1"/>
</dbReference>
<evidence type="ECO:0000313" key="3">
    <source>
        <dbReference type="Proteomes" id="UP001153555"/>
    </source>
</evidence>
<dbReference type="PANTHER" id="PTHR40891">
    <property type="entry name" value="DUF295 DOMAIN-CONTAINING PROTEIN"/>
    <property type="match status" value="1"/>
</dbReference>